<feature type="compositionally biased region" description="Low complexity" evidence="1">
    <location>
        <begin position="718"/>
        <end position="732"/>
    </location>
</feature>
<feature type="region of interest" description="Disordered" evidence="1">
    <location>
        <begin position="93"/>
        <end position="115"/>
    </location>
</feature>
<gene>
    <name evidence="3" type="ORF">PSNMU_V1.4_AUG-EV-PASAV3_0016690</name>
</gene>
<dbReference type="AlphaFoldDB" id="A0A448YYL5"/>
<accession>A0A448YYL5</accession>
<feature type="region of interest" description="Disordered" evidence="1">
    <location>
        <begin position="158"/>
        <end position="409"/>
    </location>
</feature>
<evidence type="ECO:0000313" key="4">
    <source>
        <dbReference type="Proteomes" id="UP000291116"/>
    </source>
</evidence>
<keyword evidence="2" id="KW-0472">Membrane</keyword>
<proteinExistence type="predicted"/>
<protein>
    <submittedName>
        <fullName evidence="3">Uncharacterized protein</fullName>
    </submittedName>
</protein>
<keyword evidence="2" id="KW-1133">Transmembrane helix</keyword>
<evidence type="ECO:0000256" key="2">
    <source>
        <dbReference type="SAM" id="Phobius"/>
    </source>
</evidence>
<feature type="region of interest" description="Disordered" evidence="1">
    <location>
        <begin position="597"/>
        <end position="650"/>
    </location>
</feature>
<feature type="compositionally biased region" description="Low complexity" evidence="1">
    <location>
        <begin position="894"/>
        <end position="906"/>
    </location>
</feature>
<feature type="region of interest" description="Disordered" evidence="1">
    <location>
        <begin position="881"/>
        <end position="911"/>
    </location>
</feature>
<feature type="compositionally biased region" description="Polar residues" evidence="1">
    <location>
        <begin position="202"/>
        <end position="211"/>
    </location>
</feature>
<feature type="region of interest" description="Disordered" evidence="1">
    <location>
        <begin position="668"/>
        <end position="693"/>
    </location>
</feature>
<organism evidence="3 4">
    <name type="scientific">Pseudo-nitzschia multistriata</name>
    <dbReference type="NCBI Taxonomy" id="183589"/>
    <lineage>
        <taxon>Eukaryota</taxon>
        <taxon>Sar</taxon>
        <taxon>Stramenopiles</taxon>
        <taxon>Ochrophyta</taxon>
        <taxon>Bacillariophyta</taxon>
        <taxon>Bacillariophyceae</taxon>
        <taxon>Bacillariophycidae</taxon>
        <taxon>Bacillariales</taxon>
        <taxon>Bacillariaceae</taxon>
        <taxon>Pseudo-nitzschia</taxon>
    </lineage>
</organism>
<evidence type="ECO:0000313" key="3">
    <source>
        <dbReference type="EMBL" id="VEU34947.1"/>
    </source>
</evidence>
<reference evidence="3 4" key="1">
    <citation type="submission" date="2019-01" db="EMBL/GenBank/DDBJ databases">
        <authorList>
            <person name="Ferrante I. M."/>
        </authorList>
    </citation>
    <scope>NUCLEOTIDE SEQUENCE [LARGE SCALE GENOMIC DNA]</scope>
    <source>
        <strain evidence="3 4">B856</strain>
    </source>
</reference>
<feature type="compositionally biased region" description="Gly residues" evidence="1">
    <location>
        <begin position="306"/>
        <end position="319"/>
    </location>
</feature>
<feature type="region of interest" description="Disordered" evidence="1">
    <location>
        <begin position="457"/>
        <end position="579"/>
    </location>
</feature>
<dbReference type="Proteomes" id="UP000291116">
    <property type="component" value="Unassembled WGS sequence"/>
</dbReference>
<sequence>MEASSRSILVEDVNDGDEDTFGVETDTEADFDFDEPEEITDDFLDELSPYASTTNFDFGASATSAAFENYNMSGAGTALVDNNASTDFDFLSDPVPGGTENGNGPAAGLEAPSAAGGGDNALDAFGDGIGDAATPDAAPVGRGLFGTLGRMGRMVVNGAGGGRSANDQSPPDLLDMDSGADDPNGTTGQQFQVDLAGGMAVQSDSTDNGSNDVDPFDGTAAGETGEPQTPSGGGLFGTLGRMGRMVVNSAGKTNGNDDDPTPHDLLDDDGGFPPDRFDDEAEQQQGGPEGSAGADSDAPTQQAAGGLFGTLGRMGGRVGGRIFRSRSPEQVDPSGDNDLDADGNSLPHPGSLENNNSNVANPMGDSGDLSNLGGQGNSLPHPEALMRQSNAAPPAADTGNVSGNNDDAILDVNGNSLPHPDAMNPDSLAISKEDENLDILHGVGNSLPHPEALMRQSNSSARDFGNNDGENDDAILDVDGNSLPHPDTMKSKNGEEDLENLDGNGNSLPHPETLMRKAKAASPDNGNEDGNNDAILDENGNSLPHPDAMKSKNVANGKGEEDLENLDGNGNSLPHPETLKENYPVTMLQKIRAFAAGESGDNDESILDENGSSLPNPDVMKSRSGSNSEEDEDLENLDGNGNSLPHPDTLMRQSKDKAVAATREICADGYNDNDNASENGDIILDDNGNSLPHPDTLRGMTSTDNLLADIESATNAQDNKSSNNNVDDCSSNGEDRLDCGGNSLPHPDTIKASATSVRRRTASSLFGNIRRSVMSTLPGISILNYSEIETPTSQDQDDFRDEENAVDDMNAVASRSTLDAALLRQSDENRNALQHSGASFRDSSSRSIFTIDDSIESNFISDSNSLSTFGGMSRMSIGRSTGKLLDANGSSLPSQEEGASSGSASKHSSRRLRELGQSFLSTLNARASSSSLRSNGAAQREQEEFNFEDNAYIEGDAGIDEEYGRKSGTWHSNRDVEFDNNGFPVAYRVDRFDDERSRGEKDSSNSSRKERIQKLFKEQTERFQDQRYSWRLGCLLFAVFLIFLGMLIPLITLARERRQRIAVTAPPVATAPTESPIIETIGYDVDCDDEIDLVDENGKKVGDESNSIVTLSGNSDIVACYTTEQPIMFRFKRCRPSSLDFTGVFPLGSLFMDQLWQPYYAASYLCGEQPCPSGGANPPITKVMTGPPIAKPGDYRIFLVKESLWPYEYSVYTPLFRVVEDGQECPIPDDQIVTPVPVN</sequence>
<feature type="transmembrane region" description="Helical" evidence="2">
    <location>
        <begin position="1028"/>
        <end position="1051"/>
    </location>
</feature>
<name>A0A448YYL5_9STRA</name>
<keyword evidence="2" id="KW-0812">Transmembrane</keyword>
<dbReference type="OrthoDB" id="10685496at2759"/>
<dbReference type="EMBL" id="CAACVS010000044">
    <property type="protein sequence ID" value="VEU34947.1"/>
    <property type="molecule type" value="Genomic_DNA"/>
</dbReference>
<keyword evidence="4" id="KW-1185">Reference proteome</keyword>
<feature type="region of interest" description="Disordered" evidence="1">
    <location>
        <begin position="714"/>
        <end position="747"/>
    </location>
</feature>
<evidence type="ECO:0000256" key="1">
    <source>
        <dbReference type="SAM" id="MobiDB-lite"/>
    </source>
</evidence>